<accession>A0A1H0MJ72</accession>
<dbReference type="GO" id="GO:0016740">
    <property type="term" value="F:transferase activity"/>
    <property type="evidence" value="ECO:0007669"/>
    <property type="project" value="UniProtKB-KW"/>
</dbReference>
<keyword evidence="4" id="KW-0808">Transferase</keyword>
<organism evidence="4 5">
    <name type="scientific">Pedobacter steynii</name>
    <dbReference type="NCBI Taxonomy" id="430522"/>
    <lineage>
        <taxon>Bacteria</taxon>
        <taxon>Pseudomonadati</taxon>
        <taxon>Bacteroidota</taxon>
        <taxon>Sphingobacteriia</taxon>
        <taxon>Sphingobacteriales</taxon>
        <taxon>Sphingobacteriaceae</taxon>
        <taxon>Pedobacter</taxon>
    </lineage>
</organism>
<dbReference type="EMBL" id="FNGY01000025">
    <property type="protein sequence ID" value="SDO80508.1"/>
    <property type="molecule type" value="Genomic_DNA"/>
</dbReference>
<dbReference type="Pfam" id="PF16861">
    <property type="entry name" value="Carbam_trans_C"/>
    <property type="match status" value="1"/>
</dbReference>
<protein>
    <submittedName>
        <fullName evidence="4">Carbamoyltransferase</fullName>
    </submittedName>
</protein>
<feature type="domain" description="Carbamoyltransferase" evidence="2">
    <location>
        <begin position="3"/>
        <end position="352"/>
    </location>
</feature>
<dbReference type="Pfam" id="PF02543">
    <property type="entry name" value="Carbam_trans_N"/>
    <property type="match status" value="1"/>
</dbReference>
<dbReference type="InterPro" id="IPR051338">
    <property type="entry name" value="NodU/CmcH_Carbamoyltrnsfr"/>
</dbReference>
<gene>
    <name evidence="4" type="ORF">SAMN05421820_1253</name>
</gene>
<evidence type="ECO:0000259" key="3">
    <source>
        <dbReference type="Pfam" id="PF16861"/>
    </source>
</evidence>
<comment type="similarity">
    <text evidence="1">Belongs to the NodU/CmcH family.</text>
</comment>
<reference evidence="5" key="1">
    <citation type="submission" date="2016-10" db="EMBL/GenBank/DDBJ databases">
        <authorList>
            <person name="Varghese N."/>
            <person name="Submissions S."/>
        </authorList>
    </citation>
    <scope>NUCLEOTIDE SEQUENCE [LARGE SCALE GENOMIC DNA]</scope>
    <source>
        <strain evidence="5">DSM 19110</strain>
    </source>
</reference>
<dbReference type="RefSeq" id="WP_074613148.1">
    <property type="nucleotide sequence ID" value="NZ_FNGY01000025.1"/>
</dbReference>
<dbReference type="Gene3D" id="3.30.420.40">
    <property type="match status" value="1"/>
</dbReference>
<dbReference type="Gene3D" id="3.90.870.20">
    <property type="entry name" value="Carbamoyltransferase, C-terminal domain"/>
    <property type="match status" value="1"/>
</dbReference>
<dbReference type="PANTHER" id="PTHR34847:SF1">
    <property type="entry name" value="NODULATION PROTEIN U"/>
    <property type="match status" value="1"/>
</dbReference>
<dbReference type="InterPro" id="IPR038152">
    <property type="entry name" value="Carbam_trans_C_sf"/>
</dbReference>
<feature type="domain" description="Carbamoyltransferase C-terminal" evidence="3">
    <location>
        <begin position="401"/>
        <end position="545"/>
    </location>
</feature>
<proteinExistence type="inferred from homology"/>
<dbReference type="Proteomes" id="UP000183200">
    <property type="component" value="Unassembled WGS sequence"/>
</dbReference>
<name>A0A1H0MJ72_9SPHI</name>
<dbReference type="PANTHER" id="PTHR34847">
    <property type="entry name" value="NODULATION PROTEIN U"/>
    <property type="match status" value="1"/>
</dbReference>
<evidence type="ECO:0000313" key="5">
    <source>
        <dbReference type="Proteomes" id="UP000183200"/>
    </source>
</evidence>
<dbReference type="AlphaFoldDB" id="A0A1H0MJ72"/>
<dbReference type="InterPro" id="IPR031730">
    <property type="entry name" value="Carbam_trans_C"/>
</dbReference>
<keyword evidence="5" id="KW-1185">Reference proteome</keyword>
<sequence length="579" mass="64870">MVICGIKTTHDSAIALIDNGKLIFSYEYEKLNNNNRYESMKDGIDIQLLESILSEYEYSVADIDQIVIDGWATFLDESQDYDYPAYHVPVKINGAEEVRIGFARYGMRVKDENLLERSTFNYPELNLSYSSYMHVSGHVMSAYCTSPFAAENKASFVLSWDGGMCPQLFYIDPVSKKTENLGPVFTLLGSMYEAFANAYPPFNSYAISDLSIAGKVMAYIAKGNCNHEVLKECKSLFALQEGQLSETENYTSQYIKGVTNKLLAEIVAYGEMNDIEPLDMMATFHVFIQEILIAQLALKIKQYPTLVNNLCFVGGSALNIKWNSAIRNSGLFKEMWIPPFPNDSGSAIGTACCEMIVATGRFALDWNVYSGPKISKGTIDHAWEVSECTIADLAFLLHETNEAVVFLNDRAELGPRALGNRSILAAPVKPEMKTELNRLKGRENYRPVAPICLEEDAPAIFSPGSTDPLMLYDHQVKEEWLEKIPAICHLDGSARLQTVNSTDNPIIYELLTQYKALSGVPLLCNTSANFNGKGFFPNVSSAVQWGETNMVWSDHQLFFRSESPISDFIRKKIYYSEII</sequence>
<dbReference type="OrthoDB" id="9780777at2"/>
<evidence type="ECO:0000313" key="4">
    <source>
        <dbReference type="EMBL" id="SDO80508.1"/>
    </source>
</evidence>
<dbReference type="InterPro" id="IPR003696">
    <property type="entry name" value="Carbtransf_dom"/>
</dbReference>
<evidence type="ECO:0000256" key="1">
    <source>
        <dbReference type="ARBA" id="ARBA00006129"/>
    </source>
</evidence>
<evidence type="ECO:0000259" key="2">
    <source>
        <dbReference type="Pfam" id="PF02543"/>
    </source>
</evidence>